<organism evidence="1 2">
    <name type="scientific">Fasciola hepatica</name>
    <name type="common">Liver fluke</name>
    <dbReference type="NCBI Taxonomy" id="6192"/>
    <lineage>
        <taxon>Eukaryota</taxon>
        <taxon>Metazoa</taxon>
        <taxon>Spiralia</taxon>
        <taxon>Lophotrochozoa</taxon>
        <taxon>Platyhelminthes</taxon>
        <taxon>Trematoda</taxon>
        <taxon>Digenea</taxon>
        <taxon>Plagiorchiida</taxon>
        <taxon>Echinostomata</taxon>
        <taxon>Echinostomatoidea</taxon>
        <taxon>Fasciolidae</taxon>
        <taxon>Fasciola</taxon>
    </lineage>
</organism>
<protein>
    <submittedName>
        <fullName evidence="1">Uncharacterized protein</fullName>
    </submittedName>
</protein>
<dbReference type="Proteomes" id="UP000230066">
    <property type="component" value="Unassembled WGS sequence"/>
</dbReference>
<name>A0A4E0QU92_FASHE</name>
<reference evidence="1" key="1">
    <citation type="submission" date="2019-03" db="EMBL/GenBank/DDBJ databases">
        <title>Improved annotation for the trematode Fasciola hepatica.</title>
        <authorList>
            <person name="Choi Y.-J."/>
            <person name="Martin J."/>
            <person name="Mitreva M."/>
        </authorList>
    </citation>
    <scope>NUCLEOTIDE SEQUENCE [LARGE SCALE GENOMIC DNA]</scope>
</reference>
<gene>
    <name evidence="1" type="ORF">D915_010311</name>
</gene>
<keyword evidence="2" id="KW-1185">Reference proteome</keyword>
<dbReference type="AlphaFoldDB" id="A0A4E0QU92"/>
<accession>A0A4E0QU92</accession>
<evidence type="ECO:0000313" key="1">
    <source>
        <dbReference type="EMBL" id="THD18755.1"/>
    </source>
</evidence>
<comment type="caution">
    <text evidence="1">The sequence shown here is derived from an EMBL/GenBank/DDBJ whole genome shotgun (WGS) entry which is preliminary data.</text>
</comment>
<proteinExistence type="predicted"/>
<sequence>MSLRFSGDDYVRVALPDKQGGMEESESDLRGFIEEPVRPASPPQDTSASIWSLKFHQHLFDVDTQQVSADESP</sequence>
<dbReference type="EMBL" id="JXXN02008742">
    <property type="protein sequence ID" value="THD18755.1"/>
    <property type="molecule type" value="Genomic_DNA"/>
</dbReference>
<evidence type="ECO:0000313" key="2">
    <source>
        <dbReference type="Proteomes" id="UP000230066"/>
    </source>
</evidence>